<organism evidence="1">
    <name type="scientific">Sesamum latifolium</name>
    <dbReference type="NCBI Taxonomy" id="2727402"/>
    <lineage>
        <taxon>Eukaryota</taxon>
        <taxon>Viridiplantae</taxon>
        <taxon>Streptophyta</taxon>
        <taxon>Embryophyta</taxon>
        <taxon>Tracheophyta</taxon>
        <taxon>Spermatophyta</taxon>
        <taxon>Magnoliopsida</taxon>
        <taxon>eudicotyledons</taxon>
        <taxon>Gunneridae</taxon>
        <taxon>Pentapetalae</taxon>
        <taxon>asterids</taxon>
        <taxon>lamiids</taxon>
        <taxon>Lamiales</taxon>
        <taxon>Pedaliaceae</taxon>
        <taxon>Sesamum</taxon>
    </lineage>
</organism>
<reference evidence="1" key="1">
    <citation type="submission" date="2020-06" db="EMBL/GenBank/DDBJ databases">
        <authorList>
            <person name="Li T."/>
            <person name="Hu X."/>
            <person name="Zhang T."/>
            <person name="Song X."/>
            <person name="Zhang H."/>
            <person name="Dai N."/>
            <person name="Sheng W."/>
            <person name="Hou X."/>
            <person name="Wei L."/>
        </authorList>
    </citation>
    <scope>NUCLEOTIDE SEQUENCE</scope>
    <source>
        <strain evidence="1">KEN1</strain>
        <tissue evidence="1">Leaf</tissue>
    </source>
</reference>
<feature type="non-terminal residue" evidence="1">
    <location>
        <position position="1"/>
    </location>
</feature>
<sequence>FCGEARYKPTRERNPYHKMTPYATLRYLPLTTCLQRLYASEATAEHMIWHANHQTEERSVCHTDVEIWRNFDQTYPNFAAELVMLDWVRSWMGHTAWAIRSYVLTLARYTYTIQSSIENVHEL</sequence>
<dbReference type="AlphaFoldDB" id="A0AAW2WBK2"/>
<proteinExistence type="predicted"/>
<dbReference type="EMBL" id="JACGWN010000008">
    <property type="protein sequence ID" value="KAL0439212.1"/>
    <property type="molecule type" value="Genomic_DNA"/>
</dbReference>
<name>A0AAW2WBK2_9LAMI</name>
<reference evidence="1" key="2">
    <citation type="journal article" date="2024" name="Plant">
        <title>Genomic evolution and insights into agronomic trait innovations of Sesamum species.</title>
        <authorList>
            <person name="Miao H."/>
            <person name="Wang L."/>
            <person name="Qu L."/>
            <person name="Liu H."/>
            <person name="Sun Y."/>
            <person name="Le M."/>
            <person name="Wang Q."/>
            <person name="Wei S."/>
            <person name="Zheng Y."/>
            <person name="Lin W."/>
            <person name="Duan Y."/>
            <person name="Cao H."/>
            <person name="Xiong S."/>
            <person name="Wang X."/>
            <person name="Wei L."/>
            <person name="Li C."/>
            <person name="Ma Q."/>
            <person name="Ju M."/>
            <person name="Zhao R."/>
            <person name="Li G."/>
            <person name="Mu C."/>
            <person name="Tian Q."/>
            <person name="Mei H."/>
            <person name="Zhang T."/>
            <person name="Gao T."/>
            <person name="Zhang H."/>
        </authorList>
    </citation>
    <scope>NUCLEOTIDE SEQUENCE</scope>
    <source>
        <strain evidence="1">KEN1</strain>
    </source>
</reference>
<comment type="caution">
    <text evidence="1">The sequence shown here is derived from an EMBL/GenBank/DDBJ whole genome shotgun (WGS) entry which is preliminary data.</text>
</comment>
<protein>
    <submittedName>
        <fullName evidence="1">Uncharacterized protein</fullName>
    </submittedName>
</protein>
<accession>A0AAW2WBK2</accession>
<evidence type="ECO:0000313" key="1">
    <source>
        <dbReference type="EMBL" id="KAL0439212.1"/>
    </source>
</evidence>
<gene>
    <name evidence="1" type="ORF">Slati_2404200</name>
</gene>